<dbReference type="SMART" id="SM00209">
    <property type="entry name" value="TSP1"/>
    <property type="match status" value="6"/>
</dbReference>
<comment type="caution">
    <text evidence="6">The sequence shown here is derived from an EMBL/GenBank/DDBJ whole genome shotgun (WGS) entry which is preliminary data.</text>
</comment>
<dbReference type="GO" id="GO:0005576">
    <property type="term" value="C:extracellular region"/>
    <property type="evidence" value="ECO:0007669"/>
    <property type="project" value="UniProtKB-SubCell"/>
</dbReference>
<dbReference type="InterPro" id="IPR050439">
    <property type="entry name" value="ADAMTS_ADAMTS-like"/>
</dbReference>
<keyword evidence="2" id="KW-0964">Secreted</keyword>
<dbReference type="FunFam" id="2.20.100.10:FF:000005">
    <property type="entry name" value="ADAM metallopeptidase with thrombospondin type 1 motif 9"/>
    <property type="match status" value="1"/>
</dbReference>
<reference evidence="6 7" key="1">
    <citation type="journal article" date="2018" name="Nat. Ecol. Evol.">
        <title>Shark genomes provide insights into elasmobranch evolution and the origin of vertebrates.</title>
        <authorList>
            <person name="Hara Y"/>
            <person name="Yamaguchi K"/>
            <person name="Onimaru K"/>
            <person name="Kadota M"/>
            <person name="Koyanagi M"/>
            <person name="Keeley SD"/>
            <person name="Tatsumi K"/>
            <person name="Tanaka K"/>
            <person name="Motone F"/>
            <person name="Kageyama Y"/>
            <person name="Nozu R"/>
            <person name="Adachi N"/>
            <person name="Nishimura O"/>
            <person name="Nakagawa R"/>
            <person name="Tanegashima C"/>
            <person name="Kiyatake I"/>
            <person name="Matsumoto R"/>
            <person name="Murakumo K"/>
            <person name="Nishida K"/>
            <person name="Terakita A"/>
            <person name="Kuratani S"/>
            <person name="Sato K"/>
            <person name="Hyodo S Kuraku.S."/>
        </authorList>
    </citation>
    <scope>NUCLEOTIDE SEQUENCE [LARGE SCALE GENOMIC DNA]</scope>
</reference>
<dbReference type="OrthoDB" id="5948003at2759"/>
<dbReference type="Pfam" id="PF19030">
    <property type="entry name" value="TSP1_ADAMTS"/>
    <property type="match status" value="6"/>
</dbReference>
<dbReference type="FunFam" id="2.20.100.10:FF:000009">
    <property type="entry name" value="ADAMTS-like protein 3 isoform A"/>
    <property type="match status" value="1"/>
</dbReference>
<evidence type="ECO:0000313" key="6">
    <source>
        <dbReference type="EMBL" id="GCB60642.1"/>
    </source>
</evidence>
<dbReference type="PROSITE" id="PS50092">
    <property type="entry name" value="TSP1"/>
    <property type="match status" value="5"/>
</dbReference>
<dbReference type="EMBL" id="BFAA01007541">
    <property type="protein sequence ID" value="GCB60642.1"/>
    <property type="molecule type" value="Genomic_DNA"/>
</dbReference>
<name>A0A401NID5_SCYTO</name>
<evidence type="ECO:0000313" key="7">
    <source>
        <dbReference type="Proteomes" id="UP000288216"/>
    </source>
</evidence>
<comment type="subcellular location">
    <subcellularLocation>
        <location evidence="1">Secreted</location>
    </subcellularLocation>
</comment>
<evidence type="ECO:0000256" key="4">
    <source>
        <dbReference type="ARBA" id="ARBA00022737"/>
    </source>
</evidence>
<dbReference type="GO" id="GO:0031012">
    <property type="term" value="C:extracellular matrix"/>
    <property type="evidence" value="ECO:0007669"/>
    <property type="project" value="TreeGrafter"/>
</dbReference>
<accession>A0A401NID5</accession>
<dbReference type="Proteomes" id="UP000288216">
    <property type="component" value="Unassembled WGS sequence"/>
</dbReference>
<evidence type="ECO:0000256" key="1">
    <source>
        <dbReference type="ARBA" id="ARBA00004613"/>
    </source>
</evidence>
<feature type="non-terminal residue" evidence="6">
    <location>
        <position position="1"/>
    </location>
</feature>
<dbReference type="SUPFAM" id="SSF82895">
    <property type="entry name" value="TSP-1 type 1 repeat"/>
    <property type="match status" value="6"/>
</dbReference>
<dbReference type="InterPro" id="IPR000884">
    <property type="entry name" value="TSP1_rpt"/>
</dbReference>
<dbReference type="OMA" id="YINDYCA"/>
<dbReference type="PANTHER" id="PTHR13723:SF157">
    <property type="entry name" value="ADAMTS-LIKE PROTEIN 1"/>
    <property type="match status" value="1"/>
</dbReference>
<protein>
    <recommendedName>
        <fullName evidence="8">ADAMTS/ADAMTS-like Spacer 1 domain-containing protein</fullName>
    </recommendedName>
</protein>
<organism evidence="6 7">
    <name type="scientific">Scyliorhinus torazame</name>
    <name type="common">Cloudy catshark</name>
    <name type="synonym">Catulus torazame</name>
    <dbReference type="NCBI Taxonomy" id="75743"/>
    <lineage>
        <taxon>Eukaryota</taxon>
        <taxon>Metazoa</taxon>
        <taxon>Chordata</taxon>
        <taxon>Craniata</taxon>
        <taxon>Vertebrata</taxon>
        <taxon>Chondrichthyes</taxon>
        <taxon>Elasmobranchii</taxon>
        <taxon>Galeomorphii</taxon>
        <taxon>Galeoidea</taxon>
        <taxon>Carcharhiniformes</taxon>
        <taxon>Scyliorhinidae</taxon>
        <taxon>Scyliorhinus</taxon>
    </lineage>
</organism>
<evidence type="ECO:0000256" key="5">
    <source>
        <dbReference type="ARBA" id="ARBA00023157"/>
    </source>
</evidence>
<dbReference type="InterPro" id="IPR036383">
    <property type="entry name" value="TSP1_rpt_sf"/>
</dbReference>
<keyword evidence="3" id="KW-0732">Signal</keyword>
<sequence>DDTVIAVPYGSRHVRIVLKGPDHLYLETKTLLGQKEENSLSSSGIFSIGNTSTEFQKLPGKEILRANGPLAADFTVKIQYVGKADSIVQFFFYQPIIHQWRETDFFPCSVTCGGGYQLTSAECYDLRSGRVVSDQYCHYYPENIKPKPKLQECNMDPCPASDGYKQIVPFDHFHPLPRYCTVTCGQGLRYRVVLCIDHRGLHAGGCNAKTKPHIKEECIVTVPCYRPKEKVPVEAKLPWYKQAQELEELLTVSQEPSFIPQPWAPCSKTCGAGEQNRKVKCQVLLSFSQSIEDLPDDECGGAKPQTEQACYTGPCSGETVEYDFEEADLLFPNLKGVDELYDWHYEGFTECSESCAGGVQEAVLVCLNKQTSEKVAESLCIIHRRPAQLLKVCNLGPCPPRWEFGKWSACSSSCGVGLQTRDVFCLHLLSRESDQTVILGDKNCPQTKPDHVQACNQFDCPPDWLSEQWQQCSQSCGGGVQIRRALCKQRMADGSFVDVAEERCLTPKPGVHRVCGGVDCPTEWLASDWRQVGPPHYCRHIRPKLSI</sequence>
<dbReference type="PANTHER" id="PTHR13723">
    <property type="entry name" value="ADAMTS A DISINTEGRIN AND METALLOPROTEASE WITH THROMBOSPONDIN MOTIFS PROTEASE"/>
    <property type="match status" value="1"/>
</dbReference>
<dbReference type="Gene3D" id="2.20.100.10">
    <property type="entry name" value="Thrombospondin type-1 (TSP1) repeat"/>
    <property type="match status" value="5"/>
</dbReference>
<keyword evidence="5" id="KW-1015">Disulfide bond</keyword>
<proteinExistence type="predicted"/>
<keyword evidence="7" id="KW-1185">Reference proteome</keyword>
<evidence type="ECO:0000256" key="2">
    <source>
        <dbReference type="ARBA" id="ARBA00022525"/>
    </source>
</evidence>
<gene>
    <name evidence="6" type="ORF">scyTo_0014204</name>
</gene>
<keyword evidence="4" id="KW-0677">Repeat</keyword>
<evidence type="ECO:0008006" key="8">
    <source>
        <dbReference type="Google" id="ProtNLM"/>
    </source>
</evidence>
<dbReference type="STRING" id="75743.A0A401NID5"/>
<evidence type="ECO:0000256" key="3">
    <source>
        <dbReference type="ARBA" id="ARBA00022729"/>
    </source>
</evidence>
<dbReference type="AlphaFoldDB" id="A0A401NID5"/>